<dbReference type="EC" id="1.18.1.2" evidence="3"/>
<dbReference type="PANTHER" id="PTHR48467:SF1">
    <property type="entry name" value="GLUTAMATE SYNTHASE 1 [NADH], CHLOROPLASTIC-LIKE"/>
    <property type="match status" value="1"/>
</dbReference>
<organism evidence="10 11">
    <name type="scientific">Klenkia sesuvii</name>
    <dbReference type="NCBI Taxonomy" id="3103137"/>
    <lineage>
        <taxon>Bacteria</taxon>
        <taxon>Bacillati</taxon>
        <taxon>Actinomycetota</taxon>
        <taxon>Actinomycetes</taxon>
        <taxon>Geodermatophilales</taxon>
        <taxon>Geodermatophilaceae</taxon>
        <taxon>Klenkia</taxon>
    </lineage>
</organism>
<dbReference type="InterPro" id="IPR055275">
    <property type="entry name" value="Ferredox_Rdtase"/>
</dbReference>
<reference evidence="10 11" key="1">
    <citation type="submission" date="2024-03" db="EMBL/GenBank/DDBJ databases">
        <title>Draft genome sequence of Klenkia sp. LSe6-5.</title>
        <authorList>
            <person name="Duangmal K."/>
            <person name="Chantavorakit T."/>
        </authorList>
    </citation>
    <scope>NUCLEOTIDE SEQUENCE [LARGE SCALE GENOMIC DNA]</scope>
    <source>
        <strain evidence="10 11">LSe6-5</strain>
    </source>
</reference>
<keyword evidence="7" id="KW-0560">Oxidoreductase</keyword>
<dbReference type="Pfam" id="PF07992">
    <property type="entry name" value="Pyr_redox_2"/>
    <property type="match status" value="1"/>
</dbReference>
<dbReference type="PANTHER" id="PTHR48467">
    <property type="entry name" value="GLUTAMATE SYNTHASE 1 [NADH], CHLOROPLASTIC-LIKE"/>
    <property type="match status" value="1"/>
</dbReference>
<dbReference type="RefSeq" id="WP_336405176.1">
    <property type="nucleotide sequence ID" value="NZ_JBAPLU010000016.1"/>
</dbReference>
<keyword evidence="11" id="KW-1185">Reference proteome</keyword>
<evidence type="ECO:0000256" key="8">
    <source>
        <dbReference type="ARBA" id="ARBA00047776"/>
    </source>
</evidence>
<comment type="catalytic activity">
    <reaction evidence="8">
        <text>2 reduced [2Fe-2S]-[ferredoxin] + NADP(+) + H(+) = 2 oxidized [2Fe-2S]-[ferredoxin] + NADPH</text>
        <dbReference type="Rhea" id="RHEA:20125"/>
        <dbReference type="Rhea" id="RHEA-COMP:10000"/>
        <dbReference type="Rhea" id="RHEA-COMP:10001"/>
        <dbReference type="ChEBI" id="CHEBI:15378"/>
        <dbReference type="ChEBI" id="CHEBI:33737"/>
        <dbReference type="ChEBI" id="CHEBI:33738"/>
        <dbReference type="ChEBI" id="CHEBI:57783"/>
        <dbReference type="ChEBI" id="CHEBI:58349"/>
        <dbReference type="EC" id="1.18.1.2"/>
    </reaction>
</comment>
<dbReference type="Proteomes" id="UP001361570">
    <property type="component" value="Unassembled WGS sequence"/>
</dbReference>
<comment type="similarity">
    <text evidence="2">Belongs to the ferredoxin--NADP reductase type 1 family.</text>
</comment>
<feature type="domain" description="FAD/NAD(P)-binding" evidence="9">
    <location>
        <begin position="6"/>
        <end position="172"/>
    </location>
</feature>
<dbReference type="Gene3D" id="3.40.50.720">
    <property type="entry name" value="NAD(P)-binding Rossmann-like Domain"/>
    <property type="match status" value="1"/>
</dbReference>
<evidence type="ECO:0000256" key="4">
    <source>
        <dbReference type="ARBA" id="ARBA00022630"/>
    </source>
</evidence>
<comment type="cofactor">
    <cofactor evidence="1">
        <name>FAD</name>
        <dbReference type="ChEBI" id="CHEBI:57692"/>
    </cofactor>
</comment>
<evidence type="ECO:0000256" key="6">
    <source>
        <dbReference type="ARBA" id="ARBA00022857"/>
    </source>
</evidence>
<dbReference type="InterPro" id="IPR023753">
    <property type="entry name" value="FAD/NAD-binding_dom"/>
</dbReference>
<dbReference type="PRINTS" id="PR00419">
    <property type="entry name" value="ADXRDTASE"/>
</dbReference>
<comment type="caution">
    <text evidence="10">The sequence shown here is derived from an EMBL/GenBank/DDBJ whole genome shotgun (WGS) entry which is preliminary data.</text>
</comment>
<name>A0ABU8DW27_9ACTN</name>
<keyword evidence="6" id="KW-0521">NADP</keyword>
<dbReference type="InterPro" id="IPR036188">
    <property type="entry name" value="FAD/NAD-bd_sf"/>
</dbReference>
<evidence type="ECO:0000313" key="11">
    <source>
        <dbReference type="Proteomes" id="UP001361570"/>
    </source>
</evidence>
<proteinExistence type="inferred from homology"/>
<accession>A0ABU8DW27</accession>
<dbReference type="Gene3D" id="3.50.50.60">
    <property type="entry name" value="FAD/NAD(P)-binding domain"/>
    <property type="match status" value="1"/>
</dbReference>
<keyword evidence="5" id="KW-0274">FAD</keyword>
<evidence type="ECO:0000256" key="2">
    <source>
        <dbReference type="ARBA" id="ARBA00008312"/>
    </source>
</evidence>
<evidence type="ECO:0000256" key="5">
    <source>
        <dbReference type="ARBA" id="ARBA00022827"/>
    </source>
</evidence>
<gene>
    <name evidence="10" type="ORF">TEK04_15085</name>
</gene>
<evidence type="ECO:0000256" key="3">
    <source>
        <dbReference type="ARBA" id="ARBA00013223"/>
    </source>
</evidence>
<protein>
    <recommendedName>
        <fullName evidence="3">ferredoxin--NADP(+) reductase</fullName>
        <ecNumber evidence="3">1.18.1.2</ecNumber>
    </recommendedName>
</protein>
<dbReference type="PIRSF" id="PIRSF000362">
    <property type="entry name" value="FNR"/>
    <property type="match status" value="1"/>
</dbReference>
<evidence type="ECO:0000256" key="7">
    <source>
        <dbReference type="ARBA" id="ARBA00023002"/>
    </source>
</evidence>
<evidence type="ECO:0000256" key="1">
    <source>
        <dbReference type="ARBA" id="ARBA00001974"/>
    </source>
</evidence>
<keyword evidence="4" id="KW-0285">Flavoprotein</keyword>
<dbReference type="EMBL" id="JBAPLU010000016">
    <property type="protein sequence ID" value="MEI4273051.1"/>
    <property type="molecule type" value="Genomic_DNA"/>
</dbReference>
<dbReference type="InterPro" id="IPR021163">
    <property type="entry name" value="Ferredox_Rdtase_adrenod"/>
</dbReference>
<evidence type="ECO:0000259" key="9">
    <source>
        <dbReference type="Pfam" id="PF07992"/>
    </source>
</evidence>
<dbReference type="SUPFAM" id="SSF51971">
    <property type="entry name" value="Nucleotide-binding domain"/>
    <property type="match status" value="2"/>
</dbReference>
<evidence type="ECO:0000313" key="10">
    <source>
        <dbReference type="EMBL" id="MEI4273051.1"/>
    </source>
</evidence>
<sequence length="445" mass="47019">MERPLRVAVVGAGPAGIYAAEALAGQDDVPVAVDLLDRLPTPFGLVRHGIAPDHLKMRALADTLRHTLDHPGVRFVGDVEVGRDLSVADLRAHADAVVFTHGASGARRLGIDGEDLPGSLAATDVVAWYTGHPDADRARVEAALATARDVVLVGVGNVALDVARVLARCPAELEQTDMPQHVLDVLAAAPVERVTLLGRRGPAQATFTTQELRELGHLSAAVALTDPEGLDEESEVRAVARNLAALREFAAHVPEPGKAVVRLRFFTRPVRITGADRVTGVVVERVSVDAADRLAGTRDTEVLPADLVVAAIGYQGHDLPGLAVEGGTVPNDGGRVLRDGAVSPGEYVAGWIKRGPTGVVGTNKHDARETVAALLADALTLPRVEGPDLVETLRARGCRPVLLENWRAIDEAEHALGATRGRARTTIHDRDTLRTHAHGPTGAQR</sequence>